<gene>
    <name evidence="1" type="ORF">METZ01_LOCUS457317</name>
</gene>
<protein>
    <submittedName>
        <fullName evidence="1">Uncharacterized protein</fullName>
    </submittedName>
</protein>
<reference evidence="1" key="1">
    <citation type="submission" date="2018-05" db="EMBL/GenBank/DDBJ databases">
        <authorList>
            <person name="Lanie J.A."/>
            <person name="Ng W.-L."/>
            <person name="Kazmierczak K.M."/>
            <person name="Andrzejewski T.M."/>
            <person name="Davidsen T.M."/>
            <person name="Wayne K.J."/>
            <person name="Tettelin H."/>
            <person name="Glass J.I."/>
            <person name="Rusch D."/>
            <person name="Podicherti R."/>
            <person name="Tsui H.-C.T."/>
            <person name="Winkler M.E."/>
        </authorList>
    </citation>
    <scope>NUCLEOTIDE SEQUENCE</scope>
</reference>
<evidence type="ECO:0000313" key="1">
    <source>
        <dbReference type="EMBL" id="SVE04463.1"/>
    </source>
</evidence>
<feature type="non-terminal residue" evidence="1">
    <location>
        <position position="1"/>
    </location>
</feature>
<sequence length="30" mass="3469">KPRVFFIGLPVKIKRVTASWTRAVVLEEID</sequence>
<dbReference type="EMBL" id="UINC01190344">
    <property type="protein sequence ID" value="SVE04463.1"/>
    <property type="molecule type" value="Genomic_DNA"/>
</dbReference>
<dbReference type="AlphaFoldDB" id="A0A383AA10"/>
<proteinExistence type="predicted"/>
<name>A0A383AA10_9ZZZZ</name>
<organism evidence="1">
    <name type="scientific">marine metagenome</name>
    <dbReference type="NCBI Taxonomy" id="408172"/>
    <lineage>
        <taxon>unclassified sequences</taxon>
        <taxon>metagenomes</taxon>
        <taxon>ecological metagenomes</taxon>
    </lineage>
</organism>
<accession>A0A383AA10</accession>